<organism evidence="2 3">
    <name type="scientific">Mycena rosella</name>
    <name type="common">Pink bonnet</name>
    <name type="synonym">Agaricus rosellus</name>
    <dbReference type="NCBI Taxonomy" id="1033263"/>
    <lineage>
        <taxon>Eukaryota</taxon>
        <taxon>Fungi</taxon>
        <taxon>Dikarya</taxon>
        <taxon>Basidiomycota</taxon>
        <taxon>Agaricomycotina</taxon>
        <taxon>Agaricomycetes</taxon>
        <taxon>Agaricomycetidae</taxon>
        <taxon>Agaricales</taxon>
        <taxon>Marasmiineae</taxon>
        <taxon>Mycenaceae</taxon>
        <taxon>Mycena</taxon>
    </lineage>
</organism>
<reference evidence="2" key="1">
    <citation type="submission" date="2023-03" db="EMBL/GenBank/DDBJ databases">
        <title>Massive genome expansion in bonnet fungi (Mycena s.s.) driven by repeated elements and novel gene families across ecological guilds.</title>
        <authorList>
            <consortium name="Lawrence Berkeley National Laboratory"/>
            <person name="Harder C.B."/>
            <person name="Miyauchi S."/>
            <person name="Viragh M."/>
            <person name="Kuo A."/>
            <person name="Thoen E."/>
            <person name="Andreopoulos B."/>
            <person name="Lu D."/>
            <person name="Skrede I."/>
            <person name="Drula E."/>
            <person name="Henrissat B."/>
            <person name="Morin E."/>
            <person name="Kohler A."/>
            <person name="Barry K."/>
            <person name="LaButti K."/>
            <person name="Morin E."/>
            <person name="Salamov A."/>
            <person name="Lipzen A."/>
            <person name="Mereny Z."/>
            <person name="Hegedus B."/>
            <person name="Baldrian P."/>
            <person name="Stursova M."/>
            <person name="Weitz H."/>
            <person name="Taylor A."/>
            <person name="Grigoriev I.V."/>
            <person name="Nagy L.G."/>
            <person name="Martin F."/>
            <person name="Kauserud H."/>
        </authorList>
    </citation>
    <scope>NUCLEOTIDE SEQUENCE</scope>
    <source>
        <strain evidence="2">CBHHK067</strain>
    </source>
</reference>
<proteinExistence type="predicted"/>
<dbReference type="Proteomes" id="UP001221757">
    <property type="component" value="Unassembled WGS sequence"/>
</dbReference>
<sequence>MSTPVSHVKNFEPRQNLLSFPAPSALLIIILNAYASMSVLVNRVRTTRVVISPLLAQTTLSAAFVSSGLGCAVPGPSSVTIAVDCGPIESLSIHLPCALSFDRQTSVSLGVDWITSVRKWYLNHGCELPGGAFNLRDLLYPTPIAVASTAASTTPVFNGASWPAPNPLTPPPPAGAFLLRPRPVGASPAFALGGKRSDLSLRVLLQFGCVVHF</sequence>
<keyword evidence="3" id="KW-1185">Reference proteome</keyword>
<evidence type="ECO:0000313" key="2">
    <source>
        <dbReference type="EMBL" id="KAJ7649263.1"/>
    </source>
</evidence>
<keyword evidence="1" id="KW-0812">Transmembrane</keyword>
<name>A0AAD7CHT8_MYCRO</name>
<comment type="caution">
    <text evidence="2">The sequence shown here is derived from an EMBL/GenBank/DDBJ whole genome shotgun (WGS) entry which is preliminary data.</text>
</comment>
<keyword evidence="1" id="KW-0472">Membrane</keyword>
<protein>
    <submittedName>
        <fullName evidence="2">Uncharacterized protein</fullName>
    </submittedName>
</protein>
<keyword evidence="1" id="KW-1133">Transmembrane helix</keyword>
<feature type="transmembrane region" description="Helical" evidence="1">
    <location>
        <begin position="20"/>
        <end position="41"/>
    </location>
</feature>
<gene>
    <name evidence="2" type="ORF">B0H17DRAFT_1338736</name>
</gene>
<dbReference type="EMBL" id="JARKIE010000366">
    <property type="protein sequence ID" value="KAJ7649263.1"/>
    <property type="molecule type" value="Genomic_DNA"/>
</dbReference>
<evidence type="ECO:0000313" key="3">
    <source>
        <dbReference type="Proteomes" id="UP001221757"/>
    </source>
</evidence>
<dbReference type="AlphaFoldDB" id="A0AAD7CHT8"/>
<evidence type="ECO:0000256" key="1">
    <source>
        <dbReference type="SAM" id="Phobius"/>
    </source>
</evidence>
<accession>A0AAD7CHT8</accession>